<proteinExistence type="predicted"/>
<gene>
    <name evidence="1" type="ORF">GTP77_22170</name>
</gene>
<evidence type="ECO:0000313" key="1">
    <source>
        <dbReference type="EMBL" id="MYN10031.1"/>
    </source>
</evidence>
<name>A0A7X4KQ85_9BURK</name>
<organism evidence="1 2">
    <name type="scientific">Pseudoduganella aquatica</name>
    <dbReference type="NCBI Taxonomy" id="2660641"/>
    <lineage>
        <taxon>Bacteria</taxon>
        <taxon>Pseudomonadati</taxon>
        <taxon>Pseudomonadota</taxon>
        <taxon>Betaproteobacteria</taxon>
        <taxon>Burkholderiales</taxon>
        <taxon>Oxalobacteraceae</taxon>
        <taxon>Telluria group</taxon>
        <taxon>Pseudoduganella</taxon>
    </lineage>
</organism>
<dbReference type="Gene3D" id="3.20.20.190">
    <property type="entry name" value="Phosphatidylinositol (PI) phosphodiesterase"/>
    <property type="match status" value="1"/>
</dbReference>
<dbReference type="RefSeq" id="WP_161074328.1">
    <property type="nucleotide sequence ID" value="NZ_WWCU01000031.1"/>
</dbReference>
<comment type="caution">
    <text evidence="1">The sequence shown here is derived from an EMBL/GenBank/DDBJ whole genome shotgun (WGS) entry which is preliminary data.</text>
</comment>
<dbReference type="SUPFAM" id="SSF51695">
    <property type="entry name" value="PLC-like phosphodiesterases"/>
    <property type="match status" value="1"/>
</dbReference>
<dbReference type="EMBL" id="WWCU01000031">
    <property type="protein sequence ID" value="MYN10031.1"/>
    <property type="molecule type" value="Genomic_DNA"/>
</dbReference>
<evidence type="ECO:0000313" key="2">
    <source>
        <dbReference type="Proteomes" id="UP000450676"/>
    </source>
</evidence>
<protein>
    <submittedName>
        <fullName evidence="1">Phosphodiesterase</fullName>
    </submittedName>
</protein>
<accession>A0A7X4KQ85</accession>
<sequence>MKLCAHRGHWLQPAEKNSLEAFERALAGGHGIETDVRDAGGAAVIAHDLPSGGEMSLDAFLALCARHPRARPLALNIKADGLQQLVRAALERHAIEGAFVFDMAVPDALGYLRAGLPAYTRCSEYENPPPYQEQAAGLWLDCFHGEWYGRELIAAWLERGKPVCLVSPELHGRPHLACWQQLRDWRLHRHPLLSLCTDFPLEAAAFFA</sequence>
<dbReference type="Proteomes" id="UP000450676">
    <property type="component" value="Unassembled WGS sequence"/>
</dbReference>
<keyword evidence="2" id="KW-1185">Reference proteome</keyword>
<dbReference type="InterPro" id="IPR017946">
    <property type="entry name" value="PLC-like_Pdiesterase_TIM-brl"/>
</dbReference>
<dbReference type="GO" id="GO:0008081">
    <property type="term" value="F:phosphoric diester hydrolase activity"/>
    <property type="evidence" value="ECO:0007669"/>
    <property type="project" value="InterPro"/>
</dbReference>
<dbReference type="GO" id="GO:0006629">
    <property type="term" value="P:lipid metabolic process"/>
    <property type="evidence" value="ECO:0007669"/>
    <property type="project" value="InterPro"/>
</dbReference>
<reference evidence="1 2" key="1">
    <citation type="submission" date="2019-12" db="EMBL/GenBank/DDBJ databases">
        <title>Novel species isolated from a subtropical stream in China.</title>
        <authorList>
            <person name="Lu H."/>
        </authorList>
    </citation>
    <scope>NUCLEOTIDE SEQUENCE [LARGE SCALE GENOMIC DNA]</scope>
    <source>
        <strain evidence="1 2">FT127W</strain>
    </source>
</reference>
<dbReference type="AlphaFoldDB" id="A0A7X4KQ85"/>